<reference evidence="2" key="1">
    <citation type="journal article" date="2019" name="Int. J. Syst. Evol. Microbiol.">
        <title>The Global Catalogue of Microorganisms (GCM) 10K type strain sequencing project: providing services to taxonomists for standard genome sequencing and annotation.</title>
        <authorList>
            <consortium name="The Broad Institute Genomics Platform"/>
            <consortium name="The Broad Institute Genome Sequencing Center for Infectious Disease"/>
            <person name="Wu L."/>
            <person name="Ma J."/>
        </authorList>
    </citation>
    <scope>NUCLEOTIDE SEQUENCE [LARGE SCALE GENOMIC DNA]</scope>
    <source>
        <strain evidence="2">CGMCC 4.7304</strain>
    </source>
</reference>
<evidence type="ECO:0000313" key="2">
    <source>
        <dbReference type="Proteomes" id="UP001595858"/>
    </source>
</evidence>
<dbReference type="EMBL" id="JBHSIY010000029">
    <property type="protein sequence ID" value="MFC4869556.1"/>
    <property type="molecule type" value="Genomic_DNA"/>
</dbReference>
<evidence type="ECO:0000313" key="1">
    <source>
        <dbReference type="EMBL" id="MFC4869556.1"/>
    </source>
</evidence>
<organism evidence="1 2">
    <name type="scientific">Streptomonospora arabica</name>
    <dbReference type="NCBI Taxonomy" id="412417"/>
    <lineage>
        <taxon>Bacteria</taxon>
        <taxon>Bacillati</taxon>
        <taxon>Actinomycetota</taxon>
        <taxon>Actinomycetes</taxon>
        <taxon>Streptosporangiales</taxon>
        <taxon>Nocardiopsidaceae</taxon>
        <taxon>Streptomonospora</taxon>
    </lineage>
</organism>
<protein>
    <submittedName>
        <fullName evidence="1">Uncharacterized protein</fullName>
    </submittedName>
</protein>
<sequence length="453" mass="51063">MITIPVQAADYLPYIMRAAERGGYLGLMVVLARTAEARSLHQELTRDWTSIHDVTGHALAVLCPEPHLEPERRATSVEEARMHQPEAVRRHEFLKRAALHDIPPFDYTRLVTPGIQRTPIPRHPPQLQHAAWTEAVSRCAGFFGVPEQRLPALLVVCLREDTDVLIQLREDTSVYELCKRIASHPGYLPGDYGLLAERDEIKTALDMWGVPAVRKQTPPELHRMRHLAELPAVRKQTKGLHQHLDTVAHVAPGLRREVAEGLQRHIESDAPADEVQAWLSGMAHRAFTHPRKTELLRLHAKLRKVAHALEKARPHESDIWDFGRDRLAEMKRRLAARPGLAAACEDAAREVLGDCETGPLVDTEEYRWLYRQHDTRRIRTVWPVGRPPRPSPEEEGGTRNTLCATTVHGAAVQAGTIDALHLHIHGDGGNATSPRPERGWRAWLRRARGRGGE</sequence>
<keyword evidence="2" id="KW-1185">Reference proteome</keyword>
<accession>A0ABV9STA3</accession>
<dbReference type="Proteomes" id="UP001595858">
    <property type="component" value="Unassembled WGS sequence"/>
</dbReference>
<comment type="caution">
    <text evidence="1">The sequence shown here is derived from an EMBL/GenBank/DDBJ whole genome shotgun (WGS) entry which is preliminary data.</text>
</comment>
<dbReference type="RefSeq" id="WP_344141116.1">
    <property type="nucleotide sequence ID" value="NZ_BAAAQI010000002.1"/>
</dbReference>
<gene>
    <name evidence="1" type="ORF">ACFPCZ_23220</name>
</gene>
<name>A0ABV9STA3_9ACTN</name>
<proteinExistence type="predicted"/>